<dbReference type="RefSeq" id="WP_305735791.1">
    <property type="nucleotide sequence ID" value="NZ_CP137744.1"/>
</dbReference>
<gene>
    <name evidence="2" type="ORF">Q8Y70_09760</name>
</gene>
<evidence type="ECO:0008006" key="4">
    <source>
        <dbReference type="Google" id="ProtNLM"/>
    </source>
</evidence>
<keyword evidence="1" id="KW-0812">Transmembrane</keyword>
<keyword evidence="1" id="KW-1133">Transmembrane helix</keyword>
<keyword evidence="3" id="KW-1185">Reference proteome</keyword>
<keyword evidence="1" id="KW-0472">Membrane</keyword>
<proteinExistence type="predicted"/>
<name>A0ABZ0MUZ0_9ENTR</name>
<protein>
    <recommendedName>
        <fullName evidence="4">DUF3592 domain-containing protein</fullName>
    </recommendedName>
</protein>
<reference evidence="2 3" key="1">
    <citation type="submission" date="2023-10" db="EMBL/GenBank/DDBJ databases">
        <title>Genome sequencing of the isolated polysaccharide-producing bacterium Kosakonia sacchari KS2022.</title>
        <authorList>
            <person name="Yi X."/>
        </authorList>
    </citation>
    <scope>NUCLEOTIDE SEQUENCE [LARGE SCALE GENOMIC DNA]</scope>
    <source>
        <strain evidence="2 3">KS2022</strain>
    </source>
</reference>
<feature type="transmembrane region" description="Helical" evidence="1">
    <location>
        <begin position="12"/>
        <end position="30"/>
    </location>
</feature>
<sequence>MMGIEYYSKYFMYGGIAASVIASLIFYFVFRAEDKKKADIGVFLTCHLWPGDIVESEIVSCKITGDRFGNDFFYDIRFHLPGDNQLYTAKTLVNISQMPLIRSGLRIKVKKGNEGRLAVIKIEF</sequence>
<evidence type="ECO:0000313" key="3">
    <source>
        <dbReference type="Proteomes" id="UP001302368"/>
    </source>
</evidence>
<dbReference type="EMBL" id="CP137744">
    <property type="protein sequence ID" value="WOZ79309.1"/>
    <property type="molecule type" value="Genomic_DNA"/>
</dbReference>
<evidence type="ECO:0000256" key="1">
    <source>
        <dbReference type="SAM" id="Phobius"/>
    </source>
</evidence>
<organism evidence="2 3">
    <name type="scientific">Kosakonia sacchari</name>
    <dbReference type="NCBI Taxonomy" id="1158459"/>
    <lineage>
        <taxon>Bacteria</taxon>
        <taxon>Pseudomonadati</taxon>
        <taxon>Pseudomonadota</taxon>
        <taxon>Gammaproteobacteria</taxon>
        <taxon>Enterobacterales</taxon>
        <taxon>Enterobacteriaceae</taxon>
        <taxon>Kosakonia</taxon>
    </lineage>
</organism>
<evidence type="ECO:0000313" key="2">
    <source>
        <dbReference type="EMBL" id="WOZ79309.1"/>
    </source>
</evidence>
<accession>A0ABZ0MUZ0</accession>
<dbReference type="Proteomes" id="UP001302368">
    <property type="component" value="Chromosome"/>
</dbReference>